<accession>A0AAV8ZRX3</accession>
<dbReference type="AlphaFoldDB" id="A0AAV8ZRX3"/>
<dbReference type="Proteomes" id="UP001162156">
    <property type="component" value="Unassembled WGS sequence"/>
</dbReference>
<gene>
    <name evidence="1" type="ORF">NQ314_002297</name>
</gene>
<keyword evidence="2" id="KW-1185">Reference proteome</keyword>
<evidence type="ECO:0008006" key="3">
    <source>
        <dbReference type="Google" id="ProtNLM"/>
    </source>
</evidence>
<name>A0AAV8ZRX3_9CUCU</name>
<reference evidence="1" key="1">
    <citation type="journal article" date="2023" name="Insect Mol. Biol.">
        <title>Genome sequencing provides insights into the evolution of gene families encoding plant cell wall-degrading enzymes in longhorned beetles.</title>
        <authorList>
            <person name="Shin N.R."/>
            <person name="Okamura Y."/>
            <person name="Kirsch R."/>
            <person name="Pauchet Y."/>
        </authorList>
    </citation>
    <scope>NUCLEOTIDE SEQUENCE</scope>
    <source>
        <strain evidence="1">RBIC_L_NR</strain>
    </source>
</reference>
<organism evidence="1 2">
    <name type="scientific">Rhamnusium bicolor</name>
    <dbReference type="NCBI Taxonomy" id="1586634"/>
    <lineage>
        <taxon>Eukaryota</taxon>
        <taxon>Metazoa</taxon>
        <taxon>Ecdysozoa</taxon>
        <taxon>Arthropoda</taxon>
        <taxon>Hexapoda</taxon>
        <taxon>Insecta</taxon>
        <taxon>Pterygota</taxon>
        <taxon>Neoptera</taxon>
        <taxon>Endopterygota</taxon>
        <taxon>Coleoptera</taxon>
        <taxon>Polyphaga</taxon>
        <taxon>Cucujiformia</taxon>
        <taxon>Chrysomeloidea</taxon>
        <taxon>Cerambycidae</taxon>
        <taxon>Lepturinae</taxon>
        <taxon>Rhagiini</taxon>
        <taxon>Rhamnusium</taxon>
    </lineage>
</organism>
<evidence type="ECO:0000313" key="2">
    <source>
        <dbReference type="Proteomes" id="UP001162156"/>
    </source>
</evidence>
<dbReference type="EMBL" id="JANEYF010000704">
    <property type="protein sequence ID" value="KAJ8968438.1"/>
    <property type="molecule type" value="Genomic_DNA"/>
</dbReference>
<evidence type="ECO:0000313" key="1">
    <source>
        <dbReference type="EMBL" id="KAJ8968438.1"/>
    </source>
</evidence>
<proteinExistence type="predicted"/>
<sequence length="150" mass="16664">MLEEIQSGPSTFSIIIDESTDKGETAQDLFDALNSGLLDQGLNLQNMIGFAADTTNVMFGKHAGIVAKMKEVNPYWRFVKCVYYSIALAVKLSQQLKCRLLLQDELFKELTFLDPNTAVYAEFASLSSLLKIPQFSSRTIGAVSIMNIEK</sequence>
<protein>
    <recommendedName>
        <fullName evidence="3">DUF4371 domain-containing protein</fullName>
    </recommendedName>
</protein>
<comment type="caution">
    <text evidence="1">The sequence shown here is derived from an EMBL/GenBank/DDBJ whole genome shotgun (WGS) entry which is preliminary data.</text>
</comment>